<organism evidence="1 2">
    <name type="scientific">Jutongia huaianensis</name>
    <dbReference type="NCBI Taxonomy" id="2763668"/>
    <lineage>
        <taxon>Bacteria</taxon>
        <taxon>Bacillati</taxon>
        <taxon>Bacillota</taxon>
        <taxon>Clostridia</taxon>
        <taxon>Lachnospirales</taxon>
        <taxon>Lachnospiraceae</taxon>
        <taxon>Jutongia</taxon>
    </lineage>
</organism>
<reference evidence="1 2" key="1">
    <citation type="submission" date="2020-08" db="EMBL/GenBank/DDBJ databases">
        <title>Genome public.</title>
        <authorList>
            <person name="Liu C."/>
            <person name="Sun Q."/>
        </authorList>
    </citation>
    <scope>NUCLEOTIDE SEQUENCE [LARGE SCALE GENOMIC DNA]</scope>
    <source>
        <strain evidence="1 2">NSJ-37</strain>
    </source>
</reference>
<name>A0ABR7MXC0_9FIRM</name>
<dbReference type="RefSeq" id="WP_249296803.1">
    <property type="nucleotide sequence ID" value="NZ_JACRSX010000001.1"/>
</dbReference>
<proteinExistence type="predicted"/>
<dbReference type="Proteomes" id="UP000606193">
    <property type="component" value="Unassembled WGS sequence"/>
</dbReference>
<evidence type="ECO:0000313" key="2">
    <source>
        <dbReference type="Proteomes" id="UP000606193"/>
    </source>
</evidence>
<gene>
    <name evidence="1" type="ORF">H8704_00050</name>
</gene>
<dbReference type="EMBL" id="JACRSX010000001">
    <property type="protein sequence ID" value="MBC8561032.1"/>
    <property type="molecule type" value="Genomic_DNA"/>
</dbReference>
<protein>
    <submittedName>
        <fullName evidence="1">Uncharacterized protein</fullName>
    </submittedName>
</protein>
<keyword evidence="2" id="KW-1185">Reference proteome</keyword>
<accession>A0ABR7MXC0</accession>
<sequence>MSTFDDAIDYVNRKTQDSLDRIEKNYVQKLKKASDAVVMRKLRQAEEEGHYLYDVTYQEAKKRGLV</sequence>
<evidence type="ECO:0000313" key="1">
    <source>
        <dbReference type="EMBL" id="MBC8561032.1"/>
    </source>
</evidence>
<comment type="caution">
    <text evidence="1">The sequence shown here is derived from an EMBL/GenBank/DDBJ whole genome shotgun (WGS) entry which is preliminary data.</text>
</comment>